<name>A0ABU6YEQ1_9FABA</name>
<gene>
    <name evidence="1" type="ORF">PIB30_039708</name>
</gene>
<keyword evidence="2" id="KW-1185">Reference proteome</keyword>
<sequence>MYDETPKVELGFQRGLPLAQNSEIPILALILILPDGTVRTRGTPCSRTVNKICRFDFVSAQSREGSHAVTRRRQNAPKMLPVTRAVALWDRAVARCPVSLFLASSLTILDSNAFLSLSYVFLHP</sequence>
<accession>A0ABU6YEQ1</accession>
<dbReference type="EMBL" id="JASCZI010241866">
    <property type="protein sequence ID" value="MED6207881.1"/>
    <property type="molecule type" value="Genomic_DNA"/>
</dbReference>
<protein>
    <submittedName>
        <fullName evidence="1">Uncharacterized protein</fullName>
    </submittedName>
</protein>
<comment type="caution">
    <text evidence="1">The sequence shown here is derived from an EMBL/GenBank/DDBJ whole genome shotgun (WGS) entry which is preliminary data.</text>
</comment>
<dbReference type="Proteomes" id="UP001341840">
    <property type="component" value="Unassembled WGS sequence"/>
</dbReference>
<evidence type="ECO:0000313" key="2">
    <source>
        <dbReference type="Proteomes" id="UP001341840"/>
    </source>
</evidence>
<reference evidence="1 2" key="1">
    <citation type="journal article" date="2023" name="Plants (Basel)">
        <title>Bridging the Gap: Combining Genomics and Transcriptomics Approaches to Understand Stylosanthes scabra, an Orphan Legume from the Brazilian Caatinga.</title>
        <authorList>
            <person name="Ferreira-Neto J.R.C."/>
            <person name="da Silva M.D."/>
            <person name="Binneck E."/>
            <person name="de Melo N.F."/>
            <person name="da Silva R.H."/>
            <person name="de Melo A.L.T.M."/>
            <person name="Pandolfi V."/>
            <person name="Bustamante F.O."/>
            <person name="Brasileiro-Vidal A.C."/>
            <person name="Benko-Iseppon A.M."/>
        </authorList>
    </citation>
    <scope>NUCLEOTIDE SEQUENCE [LARGE SCALE GENOMIC DNA]</scope>
    <source>
        <tissue evidence="1">Leaves</tissue>
    </source>
</reference>
<evidence type="ECO:0000313" key="1">
    <source>
        <dbReference type="EMBL" id="MED6207881.1"/>
    </source>
</evidence>
<organism evidence="1 2">
    <name type="scientific">Stylosanthes scabra</name>
    <dbReference type="NCBI Taxonomy" id="79078"/>
    <lineage>
        <taxon>Eukaryota</taxon>
        <taxon>Viridiplantae</taxon>
        <taxon>Streptophyta</taxon>
        <taxon>Embryophyta</taxon>
        <taxon>Tracheophyta</taxon>
        <taxon>Spermatophyta</taxon>
        <taxon>Magnoliopsida</taxon>
        <taxon>eudicotyledons</taxon>
        <taxon>Gunneridae</taxon>
        <taxon>Pentapetalae</taxon>
        <taxon>rosids</taxon>
        <taxon>fabids</taxon>
        <taxon>Fabales</taxon>
        <taxon>Fabaceae</taxon>
        <taxon>Papilionoideae</taxon>
        <taxon>50 kb inversion clade</taxon>
        <taxon>dalbergioids sensu lato</taxon>
        <taxon>Dalbergieae</taxon>
        <taxon>Pterocarpus clade</taxon>
        <taxon>Stylosanthes</taxon>
    </lineage>
</organism>
<proteinExistence type="predicted"/>